<protein>
    <submittedName>
        <fullName evidence="2">Uncharacterized protein</fullName>
    </submittedName>
</protein>
<keyword evidence="3" id="KW-1185">Reference proteome</keyword>
<dbReference type="SUPFAM" id="SSF48452">
    <property type="entry name" value="TPR-like"/>
    <property type="match status" value="1"/>
</dbReference>
<evidence type="ECO:0000256" key="1">
    <source>
        <dbReference type="SAM" id="MobiDB-lite"/>
    </source>
</evidence>
<evidence type="ECO:0000313" key="2">
    <source>
        <dbReference type="EMBL" id="KIM56461.1"/>
    </source>
</evidence>
<name>A0A0C3DK70_9AGAM</name>
<gene>
    <name evidence="2" type="ORF">SCLCIDRAFT_29596</name>
</gene>
<organism evidence="2 3">
    <name type="scientific">Scleroderma citrinum Foug A</name>
    <dbReference type="NCBI Taxonomy" id="1036808"/>
    <lineage>
        <taxon>Eukaryota</taxon>
        <taxon>Fungi</taxon>
        <taxon>Dikarya</taxon>
        <taxon>Basidiomycota</taxon>
        <taxon>Agaricomycotina</taxon>
        <taxon>Agaricomycetes</taxon>
        <taxon>Agaricomycetidae</taxon>
        <taxon>Boletales</taxon>
        <taxon>Sclerodermatineae</taxon>
        <taxon>Sclerodermataceae</taxon>
        <taxon>Scleroderma</taxon>
    </lineage>
</organism>
<proteinExistence type="predicted"/>
<accession>A0A0C3DK70</accession>
<sequence>MTSSSFTFLSGTTDNSSVSSALFDSARPPQEDPSNNVSAVQLKKLYCSISTLESKILNEDSDDNADEGHVLLKGRGCEVSKDELKQQKCKESYLTISGKHATHRSLILLKALRRASFTSTLALEHLQDFIYFAYTFYTSLLKEPTLCTFRSGWLEALSNLAHYCMAITAMVAISLFSGARLTTDAIFKAAAASKEPTSKPSKSQHWHCHCTHDGNPWDYSAGKPKVKNFVWSTTVKSMTTLYPFLMSRESILPIWSSAAQSCRSQPDASTLDLFILLHGILFTNIQLDDFTLTLMHFLERLEVEVAEEREWIMMAIINTIMEYGRLSILHKVGGLGGSCEVNGVTLAHVIVKRSPVIHHEVVCEDWQMDVNDESPHVPFAAAHVSPVLSDTDLVTELPPWFKFAMHLTFSMLLFILCHPTRKASQFLKPSLNPYLIVVLTFLVTMTKHAETLLVLECLMPWEDLVQFFSTIPRTVMAAHVPTINGEGWPMLTSGCTPPI</sequence>
<dbReference type="Proteomes" id="UP000053989">
    <property type="component" value="Unassembled WGS sequence"/>
</dbReference>
<dbReference type="STRING" id="1036808.A0A0C3DK70"/>
<reference evidence="3" key="2">
    <citation type="submission" date="2015-01" db="EMBL/GenBank/DDBJ databases">
        <title>Evolutionary Origins and Diversification of the Mycorrhizal Mutualists.</title>
        <authorList>
            <consortium name="DOE Joint Genome Institute"/>
            <consortium name="Mycorrhizal Genomics Consortium"/>
            <person name="Kohler A."/>
            <person name="Kuo A."/>
            <person name="Nagy L.G."/>
            <person name="Floudas D."/>
            <person name="Copeland A."/>
            <person name="Barry K.W."/>
            <person name="Cichocki N."/>
            <person name="Veneault-Fourrey C."/>
            <person name="LaButti K."/>
            <person name="Lindquist E.A."/>
            <person name="Lipzen A."/>
            <person name="Lundell T."/>
            <person name="Morin E."/>
            <person name="Murat C."/>
            <person name="Riley R."/>
            <person name="Ohm R."/>
            <person name="Sun H."/>
            <person name="Tunlid A."/>
            <person name="Henrissat B."/>
            <person name="Grigoriev I.V."/>
            <person name="Hibbett D.S."/>
            <person name="Martin F."/>
        </authorList>
    </citation>
    <scope>NUCLEOTIDE SEQUENCE [LARGE SCALE GENOMIC DNA]</scope>
    <source>
        <strain evidence="3">Foug A</strain>
    </source>
</reference>
<dbReference type="InParanoid" id="A0A0C3DK70"/>
<dbReference type="OrthoDB" id="2676565at2759"/>
<feature type="region of interest" description="Disordered" evidence="1">
    <location>
        <begin position="1"/>
        <end position="36"/>
    </location>
</feature>
<dbReference type="AlphaFoldDB" id="A0A0C3DK70"/>
<feature type="compositionally biased region" description="Low complexity" evidence="1">
    <location>
        <begin position="1"/>
        <end position="13"/>
    </location>
</feature>
<dbReference type="EMBL" id="KN822116">
    <property type="protein sequence ID" value="KIM56461.1"/>
    <property type="molecule type" value="Genomic_DNA"/>
</dbReference>
<dbReference type="InterPro" id="IPR011990">
    <property type="entry name" value="TPR-like_helical_dom_sf"/>
</dbReference>
<dbReference type="HOGENOM" id="CLU_546475_0_0_1"/>
<evidence type="ECO:0000313" key="3">
    <source>
        <dbReference type="Proteomes" id="UP000053989"/>
    </source>
</evidence>
<reference evidence="2 3" key="1">
    <citation type="submission" date="2014-04" db="EMBL/GenBank/DDBJ databases">
        <authorList>
            <consortium name="DOE Joint Genome Institute"/>
            <person name="Kuo A."/>
            <person name="Kohler A."/>
            <person name="Nagy L.G."/>
            <person name="Floudas D."/>
            <person name="Copeland A."/>
            <person name="Barry K.W."/>
            <person name="Cichocki N."/>
            <person name="Veneault-Fourrey C."/>
            <person name="LaButti K."/>
            <person name="Lindquist E.A."/>
            <person name="Lipzen A."/>
            <person name="Lundell T."/>
            <person name="Morin E."/>
            <person name="Murat C."/>
            <person name="Sun H."/>
            <person name="Tunlid A."/>
            <person name="Henrissat B."/>
            <person name="Grigoriev I.V."/>
            <person name="Hibbett D.S."/>
            <person name="Martin F."/>
            <person name="Nordberg H.P."/>
            <person name="Cantor M.N."/>
            <person name="Hua S.X."/>
        </authorList>
    </citation>
    <scope>NUCLEOTIDE SEQUENCE [LARGE SCALE GENOMIC DNA]</scope>
    <source>
        <strain evidence="2 3">Foug A</strain>
    </source>
</reference>